<organism evidence="1 2">
    <name type="scientific">Vagococcus lutrae LBD1</name>
    <dbReference type="NCBI Taxonomy" id="1408226"/>
    <lineage>
        <taxon>Bacteria</taxon>
        <taxon>Bacillati</taxon>
        <taxon>Bacillota</taxon>
        <taxon>Bacilli</taxon>
        <taxon>Lactobacillales</taxon>
        <taxon>Enterococcaceae</taxon>
        <taxon>Vagococcus</taxon>
    </lineage>
</organism>
<dbReference type="GO" id="GO:0005829">
    <property type="term" value="C:cytosol"/>
    <property type="evidence" value="ECO:0007669"/>
    <property type="project" value="TreeGrafter"/>
</dbReference>
<dbReference type="InterPro" id="IPR000150">
    <property type="entry name" value="Cof"/>
</dbReference>
<reference evidence="1 2" key="1">
    <citation type="journal article" date="2013" name="Genome Announc.">
        <title>High-Quality Draft Genome Sequence of Vagococcus lutrae Strain LBD1, Isolated from the Largemouth Bass Micropterus salmoides.</title>
        <authorList>
            <person name="Lebreton F."/>
            <person name="Valentino M.D."/>
            <person name="Duncan L.B."/>
            <person name="Zeng Q."/>
            <person name="Manson McGuire A."/>
            <person name="Earl A.M."/>
            <person name="Gilmore M.S."/>
        </authorList>
    </citation>
    <scope>NUCLEOTIDE SEQUENCE [LARGE SCALE GENOMIC DNA]</scope>
    <source>
        <strain evidence="1 2">LBD1</strain>
    </source>
</reference>
<dbReference type="Pfam" id="PF08282">
    <property type="entry name" value="Hydrolase_3"/>
    <property type="match status" value="1"/>
</dbReference>
<dbReference type="InterPro" id="IPR006379">
    <property type="entry name" value="HAD-SF_hydro_IIB"/>
</dbReference>
<proteinExistence type="predicted"/>
<dbReference type="InterPro" id="IPR023214">
    <property type="entry name" value="HAD_sf"/>
</dbReference>
<dbReference type="NCBIfam" id="TIGR00099">
    <property type="entry name" value="Cof-subfamily"/>
    <property type="match status" value="1"/>
</dbReference>
<dbReference type="SFLD" id="SFLDS00003">
    <property type="entry name" value="Haloacid_Dehalogenase"/>
    <property type="match status" value="1"/>
</dbReference>
<keyword evidence="2" id="KW-1185">Reference proteome</keyword>
<dbReference type="NCBIfam" id="TIGR01484">
    <property type="entry name" value="HAD-SF-IIB"/>
    <property type="match status" value="1"/>
</dbReference>
<dbReference type="GO" id="GO:0016791">
    <property type="term" value="F:phosphatase activity"/>
    <property type="evidence" value="ECO:0007669"/>
    <property type="project" value="TreeGrafter"/>
</dbReference>
<dbReference type="PANTHER" id="PTHR10000:SF8">
    <property type="entry name" value="HAD SUPERFAMILY HYDROLASE-LIKE, TYPE 3"/>
    <property type="match status" value="1"/>
</dbReference>
<evidence type="ECO:0000313" key="1">
    <source>
        <dbReference type="EMBL" id="EST90074.1"/>
    </source>
</evidence>
<gene>
    <name evidence="1" type="ORF">T233_00972</name>
</gene>
<dbReference type="STRING" id="1408226.T233_00972"/>
<dbReference type="Proteomes" id="UP000018126">
    <property type="component" value="Unassembled WGS sequence"/>
</dbReference>
<dbReference type="EMBL" id="AYSH01000011">
    <property type="protein sequence ID" value="EST90074.1"/>
    <property type="molecule type" value="Genomic_DNA"/>
</dbReference>
<dbReference type="PROSITE" id="PS01228">
    <property type="entry name" value="COF_1"/>
    <property type="match status" value="1"/>
</dbReference>
<dbReference type="CDD" id="cd07516">
    <property type="entry name" value="HAD_Pase"/>
    <property type="match status" value="1"/>
</dbReference>
<sequence>MKIKAIVLDIDGTLLTDDKQIIDATITSLRQQQEKGVKVILASGRPTSGMMPFIKTLEFDRFGGYLVSYNGASVYACREQEEIFIQALPISASQQILEHLKQFDLIPMIAHDDYLYVNDVYNGMLSLENGPFNIIEYEARGGQFKLCEKHDLAAFATMPLHKILVAGQPDYIQRLEKELREPFGDTVTASYSAPFYFEYTDKGVDKAQTLAKVFQPMGILPENIVAFGDGHNDLTMIQYAKYGIAMGNAVPELKENAYAITKSNNDDGIAIFLNEGLHSIESLN</sequence>
<evidence type="ECO:0000313" key="2">
    <source>
        <dbReference type="Proteomes" id="UP000018126"/>
    </source>
</evidence>
<dbReference type="SUPFAM" id="SSF56784">
    <property type="entry name" value="HAD-like"/>
    <property type="match status" value="1"/>
</dbReference>
<dbReference type="AlphaFoldDB" id="V6Q4N2"/>
<dbReference type="GO" id="GO:0000287">
    <property type="term" value="F:magnesium ion binding"/>
    <property type="evidence" value="ECO:0007669"/>
    <property type="project" value="TreeGrafter"/>
</dbReference>
<protein>
    <recommendedName>
        <fullName evidence="3">HAD superfamily hydrolase</fullName>
    </recommendedName>
</protein>
<dbReference type="Gene3D" id="3.40.50.1000">
    <property type="entry name" value="HAD superfamily/HAD-like"/>
    <property type="match status" value="1"/>
</dbReference>
<dbReference type="PATRIC" id="fig|1408226.3.peg.945"/>
<dbReference type="RefSeq" id="WP_023606302.1">
    <property type="nucleotide sequence ID" value="NZ_AYSH01000011.1"/>
</dbReference>
<comment type="caution">
    <text evidence="1">The sequence shown here is derived from an EMBL/GenBank/DDBJ whole genome shotgun (WGS) entry which is preliminary data.</text>
</comment>
<evidence type="ECO:0008006" key="3">
    <source>
        <dbReference type="Google" id="ProtNLM"/>
    </source>
</evidence>
<dbReference type="PROSITE" id="PS01229">
    <property type="entry name" value="COF_2"/>
    <property type="match status" value="1"/>
</dbReference>
<accession>V6Q4N2</accession>
<dbReference type="SFLD" id="SFLDG01140">
    <property type="entry name" value="C2.B:_Phosphomannomutase_and_P"/>
    <property type="match status" value="1"/>
</dbReference>
<dbReference type="eggNOG" id="COG0561">
    <property type="taxonomic scope" value="Bacteria"/>
</dbReference>
<dbReference type="Gene3D" id="3.30.1240.10">
    <property type="match status" value="1"/>
</dbReference>
<dbReference type="PANTHER" id="PTHR10000">
    <property type="entry name" value="PHOSPHOSERINE PHOSPHATASE"/>
    <property type="match status" value="1"/>
</dbReference>
<name>V6Q4N2_9ENTE</name>
<dbReference type="InterPro" id="IPR036412">
    <property type="entry name" value="HAD-like_sf"/>
</dbReference>